<name>A0ABU4WLI6_9FIRM</name>
<keyword evidence="2" id="KW-1185">Reference proteome</keyword>
<accession>A0ABU4WLI6</accession>
<evidence type="ECO:0008006" key="3">
    <source>
        <dbReference type="Google" id="ProtNLM"/>
    </source>
</evidence>
<dbReference type="RefSeq" id="WP_320325703.1">
    <property type="nucleotide sequence ID" value="NZ_JALBUS010000007.1"/>
</dbReference>
<gene>
    <name evidence="1" type="ORF">MOZ64_06070</name>
</gene>
<evidence type="ECO:0000313" key="1">
    <source>
        <dbReference type="EMBL" id="MDX8417407.1"/>
    </source>
</evidence>
<comment type="caution">
    <text evidence="1">The sequence shown here is derived from an EMBL/GenBank/DDBJ whole genome shotgun (WGS) entry which is preliminary data.</text>
</comment>
<proteinExistence type="predicted"/>
<evidence type="ECO:0000313" key="2">
    <source>
        <dbReference type="Proteomes" id="UP001285244"/>
    </source>
</evidence>
<dbReference type="Proteomes" id="UP001285244">
    <property type="component" value="Unassembled WGS sequence"/>
</dbReference>
<sequence length="72" mass="8428">MNRNNKIFTKSFFRGASSIVNIFGNRSQYDHAYTGYQKDVQALASDWNKVGNTLRESMNEYSRKNKKFRAAR</sequence>
<dbReference type="EMBL" id="JALBUS010000007">
    <property type="protein sequence ID" value="MDX8417407.1"/>
    <property type="molecule type" value="Genomic_DNA"/>
</dbReference>
<reference evidence="1 2" key="1">
    <citation type="submission" date="2022-03" db="EMBL/GenBank/DDBJ databases">
        <title>Novel taxa within the pig intestine.</title>
        <authorList>
            <person name="Wylensek D."/>
            <person name="Bishof K."/>
            <person name="Afrizal A."/>
            <person name="Clavel T."/>
        </authorList>
    </citation>
    <scope>NUCLEOTIDE SEQUENCE [LARGE SCALE GENOMIC DNA]</scope>
    <source>
        <strain evidence="1 2">Cla-KB-P134</strain>
    </source>
</reference>
<organism evidence="1 2">
    <name type="scientific">Absicoccus intestinalis</name>
    <dbReference type="NCBI Taxonomy" id="2926319"/>
    <lineage>
        <taxon>Bacteria</taxon>
        <taxon>Bacillati</taxon>
        <taxon>Bacillota</taxon>
        <taxon>Erysipelotrichia</taxon>
        <taxon>Erysipelotrichales</taxon>
        <taxon>Erysipelotrichaceae</taxon>
        <taxon>Absicoccus</taxon>
    </lineage>
</organism>
<protein>
    <recommendedName>
        <fullName evidence="3">WXG100 family type VII secretion target</fullName>
    </recommendedName>
</protein>